<dbReference type="InterPro" id="IPR001000">
    <property type="entry name" value="GH10_dom"/>
</dbReference>
<evidence type="ECO:0000256" key="6">
    <source>
        <dbReference type="RuleBase" id="RU361174"/>
    </source>
</evidence>
<keyword evidence="4 6" id="KW-0624">Polysaccharide degradation</keyword>
<dbReference type="Gene3D" id="3.20.20.80">
    <property type="entry name" value="Glycosidases"/>
    <property type="match status" value="1"/>
</dbReference>
<dbReference type="RefSeq" id="WP_162390740.1">
    <property type="nucleotide sequence ID" value="NZ_CP045997.1"/>
</dbReference>
<dbReference type="AlphaFoldDB" id="A0A6P1W6Z4"/>
<accession>A0A6P1W6Z4</accession>
<dbReference type="GO" id="GO:0031176">
    <property type="term" value="F:endo-1,4-beta-xylanase activity"/>
    <property type="evidence" value="ECO:0007669"/>
    <property type="project" value="UniProtKB-EC"/>
</dbReference>
<keyword evidence="3 6" id="KW-0326">Glycosidase</keyword>
<evidence type="ECO:0000313" key="9">
    <source>
        <dbReference type="Proteomes" id="UP000464577"/>
    </source>
</evidence>
<keyword evidence="2 6" id="KW-0119">Carbohydrate metabolism</keyword>
<dbReference type="PROSITE" id="PS51760">
    <property type="entry name" value="GH10_2"/>
    <property type="match status" value="1"/>
</dbReference>
<reference evidence="8 9" key="1">
    <citation type="submission" date="2019-11" db="EMBL/GenBank/DDBJ databases">
        <title>Spirosoma endbachense sp. nov., isolated from a natural salt meadow.</title>
        <authorList>
            <person name="Rojas J."/>
            <person name="Ambika Manirajan B."/>
            <person name="Ratering S."/>
            <person name="Suarez C."/>
            <person name="Geissler-Plaum R."/>
            <person name="Schnell S."/>
        </authorList>
    </citation>
    <scope>NUCLEOTIDE SEQUENCE [LARGE SCALE GENOMIC DNA]</scope>
    <source>
        <strain evidence="8 9">I-24</strain>
    </source>
</reference>
<dbReference type="PRINTS" id="PR00134">
    <property type="entry name" value="GLHYDRLASE10"/>
</dbReference>
<evidence type="ECO:0000256" key="5">
    <source>
        <dbReference type="PROSITE-ProRule" id="PRU10061"/>
    </source>
</evidence>
<evidence type="ECO:0000313" key="8">
    <source>
        <dbReference type="EMBL" id="QHW00349.1"/>
    </source>
</evidence>
<keyword evidence="9" id="KW-1185">Reference proteome</keyword>
<dbReference type="SMART" id="SM00633">
    <property type="entry name" value="Glyco_10"/>
    <property type="match status" value="1"/>
</dbReference>
<evidence type="ECO:0000256" key="1">
    <source>
        <dbReference type="ARBA" id="ARBA00022801"/>
    </source>
</evidence>
<dbReference type="PANTHER" id="PTHR31490">
    <property type="entry name" value="GLYCOSYL HYDROLASE"/>
    <property type="match status" value="1"/>
</dbReference>
<dbReference type="PROSITE" id="PS00591">
    <property type="entry name" value="GH10_1"/>
    <property type="match status" value="1"/>
</dbReference>
<evidence type="ECO:0000256" key="2">
    <source>
        <dbReference type="ARBA" id="ARBA00023277"/>
    </source>
</evidence>
<comment type="similarity">
    <text evidence="6">Belongs to the glycosyl hydrolase 10 (cellulase F) family.</text>
</comment>
<dbReference type="SUPFAM" id="SSF51445">
    <property type="entry name" value="(Trans)glycosidases"/>
    <property type="match status" value="1"/>
</dbReference>
<dbReference type="EC" id="3.2.1.8" evidence="6"/>
<dbReference type="Pfam" id="PF00331">
    <property type="entry name" value="Glyco_hydro_10"/>
    <property type="match status" value="1"/>
</dbReference>
<proteinExistence type="inferred from homology"/>
<dbReference type="PANTHER" id="PTHR31490:SF90">
    <property type="entry name" value="ENDO-1,4-BETA-XYLANASE A"/>
    <property type="match status" value="1"/>
</dbReference>
<dbReference type="Proteomes" id="UP000464577">
    <property type="component" value="Chromosome"/>
</dbReference>
<evidence type="ECO:0000259" key="7">
    <source>
        <dbReference type="PROSITE" id="PS51760"/>
    </source>
</evidence>
<dbReference type="InterPro" id="IPR017853">
    <property type="entry name" value="GH"/>
</dbReference>
<feature type="active site" description="Nucleophile" evidence="5">
    <location>
        <position position="274"/>
    </location>
</feature>
<protein>
    <recommendedName>
        <fullName evidence="6">Beta-xylanase</fullName>
        <ecNumber evidence="6">3.2.1.8</ecNumber>
    </recommendedName>
</protein>
<dbReference type="GO" id="GO:0000272">
    <property type="term" value="P:polysaccharide catabolic process"/>
    <property type="evidence" value="ECO:0007669"/>
    <property type="project" value="UniProtKB-KW"/>
</dbReference>
<evidence type="ECO:0000256" key="4">
    <source>
        <dbReference type="ARBA" id="ARBA00023326"/>
    </source>
</evidence>
<comment type="catalytic activity">
    <reaction evidence="6">
        <text>Endohydrolysis of (1-&gt;4)-beta-D-xylosidic linkages in xylans.</text>
        <dbReference type="EC" id="3.2.1.8"/>
    </reaction>
</comment>
<keyword evidence="1 6" id="KW-0378">Hydrolase</keyword>
<dbReference type="InterPro" id="IPR044846">
    <property type="entry name" value="GH10"/>
</dbReference>
<gene>
    <name evidence="8" type="ORF">GJR95_37345</name>
</gene>
<dbReference type="EMBL" id="CP045997">
    <property type="protein sequence ID" value="QHW00349.1"/>
    <property type="molecule type" value="Genomic_DNA"/>
</dbReference>
<dbReference type="KEGG" id="senf:GJR95_37345"/>
<sequence length="363" mass="40167">MKFLFTLAGLAGLIQLVDNGAHCILVAPDAPSQTLAEAAPFPIGFAVSPASIKSNAPYRQTVIQEATSITADVAMKPSRISPQKGIYNVDVADQLIEFARSQKKRVHGHTLVWYIDTSPNWLKQIRDSTDLESTLQTYIQTVGTHFKGKVASWDVVNEAVDNNRGAIRKDSLNTVGKTLFNVGKILGDDYVARMFQYAHKADPNARLFYNDYGQETRPAKLSAIVNMANDFKRRGIPIHGLGLQMHISIDTPNEGIENAIRKSAETGLLIHISELDIAMNPGKKKDFAETPELLEKQYQKYKFVVSTYKKIVPASQQFGITLWGVDDGTSWIPGFCQCLDAALPFDANFGKKRAYQGFLDGLK</sequence>
<organism evidence="8 9">
    <name type="scientific">Spirosoma endbachense</name>
    <dbReference type="NCBI Taxonomy" id="2666025"/>
    <lineage>
        <taxon>Bacteria</taxon>
        <taxon>Pseudomonadati</taxon>
        <taxon>Bacteroidota</taxon>
        <taxon>Cytophagia</taxon>
        <taxon>Cytophagales</taxon>
        <taxon>Cytophagaceae</taxon>
        <taxon>Spirosoma</taxon>
    </lineage>
</organism>
<name>A0A6P1W6Z4_9BACT</name>
<dbReference type="InterPro" id="IPR031158">
    <property type="entry name" value="GH10_AS"/>
</dbReference>
<evidence type="ECO:0000256" key="3">
    <source>
        <dbReference type="ARBA" id="ARBA00023295"/>
    </source>
</evidence>
<feature type="domain" description="GH10" evidence="7">
    <location>
        <begin position="29"/>
        <end position="361"/>
    </location>
</feature>